<evidence type="ECO:0000313" key="2">
    <source>
        <dbReference type="EMBL" id="OJA12619.1"/>
    </source>
</evidence>
<dbReference type="AlphaFoldDB" id="A0A1J8PY04"/>
<proteinExistence type="predicted"/>
<protein>
    <submittedName>
        <fullName evidence="2">Uncharacterized protein</fullName>
    </submittedName>
</protein>
<reference evidence="2 3" key="1">
    <citation type="submission" date="2016-03" db="EMBL/GenBank/DDBJ databases">
        <title>Comparative genomics of the ectomycorrhizal sister species Rhizopogon vinicolor and Rhizopogon vesiculosus (Basidiomycota: Boletales) reveals a divergence of the mating type B locus.</title>
        <authorList>
            <person name="Mujic A.B."/>
            <person name="Kuo A."/>
            <person name="Tritt A."/>
            <person name="Lipzen A."/>
            <person name="Chen C."/>
            <person name="Johnson J."/>
            <person name="Sharma A."/>
            <person name="Barry K."/>
            <person name="Grigoriev I.V."/>
            <person name="Spatafora J.W."/>
        </authorList>
    </citation>
    <scope>NUCLEOTIDE SEQUENCE [LARGE SCALE GENOMIC DNA]</scope>
    <source>
        <strain evidence="2 3">AM-OR11-056</strain>
    </source>
</reference>
<gene>
    <name evidence="2" type="ORF">AZE42_12256</name>
</gene>
<comment type="caution">
    <text evidence="2">The sequence shown here is derived from an EMBL/GenBank/DDBJ whole genome shotgun (WGS) entry which is preliminary data.</text>
</comment>
<accession>A0A1J8PY04</accession>
<feature type="compositionally biased region" description="Polar residues" evidence="1">
    <location>
        <begin position="44"/>
        <end position="53"/>
    </location>
</feature>
<keyword evidence="3" id="KW-1185">Reference proteome</keyword>
<organism evidence="2 3">
    <name type="scientific">Rhizopogon vesiculosus</name>
    <dbReference type="NCBI Taxonomy" id="180088"/>
    <lineage>
        <taxon>Eukaryota</taxon>
        <taxon>Fungi</taxon>
        <taxon>Dikarya</taxon>
        <taxon>Basidiomycota</taxon>
        <taxon>Agaricomycotina</taxon>
        <taxon>Agaricomycetes</taxon>
        <taxon>Agaricomycetidae</taxon>
        <taxon>Boletales</taxon>
        <taxon>Suillineae</taxon>
        <taxon>Rhizopogonaceae</taxon>
        <taxon>Rhizopogon</taxon>
    </lineage>
</organism>
<dbReference type="EMBL" id="LVVM01004563">
    <property type="protein sequence ID" value="OJA12619.1"/>
    <property type="molecule type" value="Genomic_DNA"/>
</dbReference>
<dbReference type="Proteomes" id="UP000183567">
    <property type="component" value="Unassembled WGS sequence"/>
</dbReference>
<feature type="region of interest" description="Disordered" evidence="1">
    <location>
        <begin position="44"/>
        <end position="69"/>
    </location>
</feature>
<evidence type="ECO:0000313" key="3">
    <source>
        <dbReference type="Proteomes" id="UP000183567"/>
    </source>
</evidence>
<evidence type="ECO:0000256" key="1">
    <source>
        <dbReference type="SAM" id="MobiDB-lite"/>
    </source>
</evidence>
<sequence>MVDPTDEVCPDFAAEFYDNIRGDIHTATGKPDAQIIDCLRQKATTAESKNRTNNGRKKSWLSLKQHLPA</sequence>
<name>A0A1J8PY04_9AGAM</name>